<dbReference type="PANTHER" id="PTHR24061:SF599">
    <property type="entry name" value="G-PROTEIN COUPLED RECEPTORS FAMILY 3 PROFILE DOMAIN-CONTAINING PROTEIN"/>
    <property type="match status" value="1"/>
</dbReference>
<evidence type="ECO:0000256" key="6">
    <source>
        <dbReference type="ARBA" id="ARBA00023180"/>
    </source>
</evidence>
<comment type="caution">
    <text evidence="9">The sequence shown here is derived from an EMBL/GenBank/DDBJ whole genome shotgun (WGS) entry which is preliminary data.</text>
</comment>
<dbReference type="SUPFAM" id="SSF53822">
    <property type="entry name" value="Periplasmic binding protein-like I"/>
    <property type="match status" value="1"/>
</dbReference>
<accession>A0ABN9KY95</accession>
<evidence type="ECO:0000256" key="5">
    <source>
        <dbReference type="ARBA" id="ARBA00023170"/>
    </source>
</evidence>
<feature type="domain" description="Receptor ligand binding region" evidence="8">
    <location>
        <begin position="122"/>
        <end position="205"/>
    </location>
</feature>
<dbReference type="Proteomes" id="UP001176940">
    <property type="component" value="Unassembled WGS sequence"/>
</dbReference>
<keyword evidence="4" id="KW-0472">Membrane</keyword>
<protein>
    <recommendedName>
        <fullName evidence="8">Receptor ligand binding region domain-containing protein</fullName>
    </recommendedName>
</protein>
<keyword evidence="2" id="KW-0812">Transmembrane</keyword>
<evidence type="ECO:0000256" key="7">
    <source>
        <dbReference type="SAM" id="SignalP"/>
    </source>
</evidence>
<keyword evidence="7" id="KW-0732">Signal</keyword>
<keyword evidence="6" id="KW-0325">Glycoprotein</keyword>
<dbReference type="Gene3D" id="3.40.50.2300">
    <property type="match status" value="1"/>
</dbReference>
<dbReference type="InterPro" id="IPR000337">
    <property type="entry name" value="GPCR_3"/>
</dbReference>
<name>A0ABN9KY95_9NEOB</name>
<proteinExistence type="predicted"/>
<gene>
    <name evidence="9" type="ORF">RIMI_LOCUS2349663</name>
</gene>
<keyword evidence="10" id="KW-1185">Reference proteome</keyword>
<dbReference type="InterPro" id="IPR000068">
    <property type="entry name" value="GPCR_3_Ca_sens_rcpt-rel"/>
</dbReference>
<keyword evidence="5" id="KW-0675">Receptor</keyword>
<reference evidence="9" key="1">
    <citation type="submission" date="2023-07" db="EMBL/GenBank/DDBJ databases">
        <authorList>
            <person name="Stuckert A."/>
        </authorList>
    </citation>
    <scope>NUCLEOTIDE SEQUENCE</scope>
</reference>
<keyword evidence="3" id="KW-1133">Transmembrane helix</keyword>
<evidence type="ECO:0000256" key="1">
    <source>
        <dbReference type="ARBA" id="ARBA00004141"/>
    </source>
</evidence>
<evidence type="ECO:0000313" key="9">
    <source>
        <dbReference type="EMBL" id="CAJ0924772.1"/>
    </source>
</evidence>
<evidence type="ECO:0000256" key="3">
    <source>
        <dbReference type="ARBA" id="ARBA00022989"/>
    </source>
</evidence>
<feature type="chain" id="PRO_5045626755" description="Receptor ligand binding region domain-containing protein" evidence="7">
    <location>
        <begin position="19"/>
        <end position="294"/>
    </location>
</feature>
<evidence type="ECO:0000256" key="2">
    <source>
        <dbReference type="ARBA" id="ARBA00022692"/>
    </source>
</evidence>
<evidence type="ECO:0000256" key="4">
    <source>
        <dbReference type="ARBA" id="ARBA00023136"/>
    </source>
</evidence>
<sequence length="294" mass="33086">MQLMMMSAVFSMLGDLLTFPHQSCIVADVMLGTGASYHCCNIMLYVTVFLVTLTISEDSHLVCNLPIRKTKTVFKTCYHDGDIIIGGLFTINTRSKDEIFPEDPYTSILCFAASFKGHMDAMVFSFAIDNINKDPDILPNITLGYHIYDSCLDTRLAVKYAFQLLSSPDKVIPNYSCEKRAQLAGVIGDHHSSTTIPVAQILGLYGYTQRTLLERRNEWRLQHQMQGTALNCSAVSCTVRVVPSRHTGITRMPHVCHTDVPREHTDTRKRIFPVPNFPIIWTCETGLTMREISV</sequence>
<feature type="signal peptide" evidence="7">
    <location>
        <begin position="1"/>
        <end position="18"/>
    </location>
</feature>
<organism evidence="9 10">
    <name type="scientific">Ranitomeya imitator</name>
    <name type="common">mimic poison frog</name>
    <dbReference type="NCBI Taxonomy" id="111125"/>
    <lineage>
        <taxon>Eukaryota</taxon>
        <taxon>Metazoa</taxon>
        <taxon>Chordata</taxon>
        <taxon>Craniata</taxon>
        <taxon>Vertebrata</taxon>
        <taxon>Euteleostomi</taxon>
        <taxon>Amphibia</taxon>
        <taxon>Batrachia</taxon>
        <taxon>Anura</taxon>
        <taxon>Neobatrachia</taxon>
        <taxon>Hyloidea</taxon>
        <taxon>Dendrobatidae</taxon>
        <taxon>Dendrobatinae</taxon>
        <taxon>Ranitomeya</taxon>
    </lineage>
</organism>
<dbReference type="InterPro" id="IPR028082">
    <property type="entry name" value="Peripla_BP_I"/>
</dbReference>
<dbReference type="PANTHER" id="PTHR24061">
    <property type="entry name" value="CALCIUM-SENSING RECEPTOR-RELATED"/>
    <property type="match status" value="1"/>
</dbReference>
<dbReference type="InterPro" id="IPR001828">
    <property type="entry name" value="ANF_lig-bd_rcpt"/>
</dbReference>
<comment type="subcellular location">
    <subcellularLocation>
        <location evidence="1">Membrane</location>
        <topology evidence="1">Multi-pass membrane protein</topology>
    </subcellularLocation>
</comment>
<dbReference type="PRINTS" id="PR00248">
    <property type="entry name" value="GPCRMGR"/>
</dbReference>
<evidence type="ECO:0000313" key="10">
    <source>
        <dbReference type="Proteomes" id="UP001176940"/>
    </source>
</evidence>
<dbReference type="EMBL" id="CAUEEQ010003268">
    <property type="protein sequence ID" value="CAJ0924772.1"/>
    <property type="molecule type" value="Genomic_DNA"/>
</dbReference>
<evidence type="ECO:0000259" key="8">
    <source>
        <dbReference type="Pfam" id="PF01094"/>
    </source>
</evidence>
<dbReference type="Pfam" id="PF01094">
    <property type="entry name" value="ANF_receptor"/>
    <property type="match status" value="1"/>
</dbReference>